<dbReference type="Proteomes" id="UP001606300">
    <property type="component" value="Unassembled WGS sequence"/>
</dbReference>
<evidence type="ECO:0000313" key="2">
    <source>
        <dbReference type="Proteomes" id="UP001606300"/>
    </source>
</evidence>
<gene>
    <name evidence="1" type="ORF">ACG02S_11395</name>
</gene>
<dbReference type="RefSeq" id="WP_394470571.1">
    <property type="nucleotide sequence ID" value="NZ_JBIGHY010000003.1"/>
</dbReference>
<proteinExistence type="predicted"/>
<organism evidence="1 2">
    <name type="scientific">Pelomonas dachongensis</name>
    <dbReference type="NCBI Taxonomy" id="3299029"/>
    <lineage>
        <taxon>Bacteria</taxon>
        <taxon>Pseudomonadati</taxon>
        <taxon>Pseudomonadota</taxon>
        <taxon>Betaproteobacteria</taxon>
        <taxon>Burkholderiales</taxon>
        <taxon>Sphaerotilaceae</taxon>
        <taxon>Roseateles</taxon>
    </lineage>
</organism>
<dbReference type="InterPro" id="IPR011664">
    <property type="entry name" value="Abi_system_AbiD/AbiF-like"/>
</dbReference>
<name>A0ABW7EME2_9BURK</name>
<keyword evidence="2" id="KW-1185">Reference proteome</keyword>
<sequence length="299" mass="33765">MATSALRPFTKPASTPEQLLQKLKLCGLVVASDAQALAYLRGVGAYRLKGYWHQVQDPVTKRFPAGYDFEDIRQRCELDREVRAATIEAVDRLEVAIRSVMANHLSLTHSPHWFLEPRIFKPTEQWGIGKMVKKVEDEVGRSKGKAFIKHYFIQHDDPYLPPSWAISECVSFGMWSRTFAILRDPNDKKTIAKRFGVDQPQTFESWIHALTVLRNLAAHHGQLLNVQLGVAPAGYKKGGITFRQPKSFFAIATVVNYLLNQTGLPERWKLALSASFAAYPRVPMSELGFPTGWETAPGW</sequence>
<evidence type="ECO:0000313" key="1">
    <source>
        <dbReference type="EMBL" id="MFG6414499.1"/>
    </source>
</evidence>
<comment type="caution">
    <text evidence="1">The sequence shown here is derived from an EMBL/GenBank/DDBJ whole genome shotgun (WGS) entry which is preliminary data.</text>
</comment>
<protein>
    <submittedName>
        <fullName evidence="1">Abi family protein</fullName>
    </submittedName>
</protein>
<reference evidence="1 2" key="1">
    <citation type="submission" date="2024-09" db="EMBL/GenBank/DDBJ databases">
        <title>Novel species of the genus Pelomonas and Roseateles isolated from streams.</title>
        <authorList>
            <person name="Lu H."/>
        </authorList>
    </citation>
    <scope>NUCLEOTIDE SEQUENCE [LARGE SCALE GENOMIC DNA]</scope>
    <source>
        <strain evidence="1 2">DC23W</strain>
    </source>
</reference>
<accession>A0ABW7EME2</accession>
<dbReference type="Pfam" id="PF07751">
    <property type="entry name" value="Abi_2"/>
    <property type="match status" value="1"/>
</dbReference>
<dbReference type="EMBL" id="JBIGHY010000003">
    <property type="protein sequence ID" value="MFG6414499.1"/>
    <property type="molecule type" value="Genomic_DNA"/>
</dbReference>